<dbReference type="PANTHER" id="PTHR35936:SF17">
    <property type="entry name" value="ARGININE-BINDING EXTRACELLULAR PROTEIN ARTP"/>
    <property type="match status" value="1"/>
</dbReference>
<keyword evidence="5" id="KW-1185">Reference proteome</keyword>
<dbReference type="PANTHER" id="PTHR35936">
    <property type="entry name" value="MEMBRANE-BOUND LYTIC MUREIN TRANSGLYCOSYLASE F"/>
    <property type="match status" value="1"/>
</dbReference>
<evidence type="ECO:0000256" key="1">
    <source>
        <dbReference type="ARBA" id="ARBA00022729"/>
    </source>
</evidence>
<accession>A0A437GVU1</accession>
<evidence type="ECO:0000313" key="4">
    <source>
        <dbReference type="EMBL" id="RVQ66019.1"/>
    </source>
</evidence>
<evidence type="ECO:0000259" key="3">
    <source>
        <dbReference type="SMART" id="SM00062"/>
    </source>
</evidence>
<feature type="chain" id="PRO_5018997079" evidence="2">
    <location>
        <begin position="21"/>
        <end position="290"/>
    </location>
</feature>
<dbReference type="Gene3D" id="3.40.190.10">
    <property type="entry name" value="Periplasmic binding protein-like II"/>
    <property type="match status" value="2"/>
</dbReference>
<comment type="caution">
    <text evidence="4">The sequence shown here is derived from an EMBL/GenBank/DDBJ whole genome shotgun (WGS) entry which is preliminary data.</text>
</comment>
<evidence type="ECO:0000313" key="5">
    <source>
        <dbReference type="Proteomes" id="UP000283003"/>
    </source>
</evidence>
<dbReference type="RefSeq" id="WP_127613122.1">
    <property type="nucleotide sequence ID" value="NZ_RXOL01000005.1"/>
</dbReference>
<dbReference type="EMBL" id="RXOL01000005">
    <property type="protein sequence ID" value="RVQ66019.1"/>
    <property type="molecule type" value="Genomic_DNA"/>
</dbReference>
<name>A0A437GVU1_9SPHN</name>
<dbReference type="SMART" id="SM00062">
    <property type="entry name" value="PBPb"/>
    <property type="match status" value="1"/>
</dbReference>
<dbReference type="AlphaFoldDB" id="A0A437GVU1"/>
<feature type="signal peptide" evidence="2">
    <location>
        <begin position="1"/>
        <end position="20"/>
    </location>
</feature>
<dbReference type="OrthoDB" id="6192933at2"/>
<dbReference type="SUPFAM" id="SSF53850">
    <property type="entry name" value="Periplasmic binding protein-like II"/>
    <property type="match status" value="1"/>
</dbReference>
<proteinExistence type="predicted"/>
<dbReference type="InterPro" id="IPR001638">
    <property type="entry name" value="Solute-binding_3/MltF_N"/>
</dbReference>
<organism evidence="4 5">
    <name type="scientific">Croceicoccus ponticola</name>
    <dbReference type="NCBI Taxonomy" id="2217664"/>
    <lineage>
        <taxon>Bacteria</taxon>
        <taxon>Pseudomonadati</taxon>
        <taxon>Pseudomonadota</taxon>
        <taxon>Alphaproteobacteria</taxon>
        <taxon>Sphingomonadales</taxon>
        <taxon>Erythrobacteraceae</taxon>
        <taxon>Croceicoccus</taxon>
    </lineage>
</organism>
<dbReference type="Proteomes" id="UP000283003">
    <property type="component" value="Unassembled WGS sequence"/>
</dbReference>
<gene>
    <name evidence="4" type="ORF">EKN06_11760</name>
</gene>
<protein>
    <submittedName>
        <fullName evidence="4">Transporter substrate-binding domain-containing protein</fullName>
    </submittedName>
</protein>
<keyword evidence="1 2" id="KW-0732">Signal</keyword>
<feature type="domain" description="Solute-binding protein family 3/N-terminal" evidence="3">
    <location>
        <begin position="38"/>
        <end position="279"/>
    </location>
</feature>
<dbReference type="PROSITE" id="PS51318">
    <property type="entry name" value="TAT"/>
    <property type="match status" value="1"/>
</dbReference>
<dbReference type="InterPro" id="IPR006311">
    <property type="entry name" value="TAT_signal"/>
</dbReference>
<reference evidence="4 5" key="1">
    <citation type="submission" date="2018-12" db="EMBL/GenBank/DDBJ databases">
        <title>Croceicoccus ponticola sp. nov., a lipolytic bacterium isolated from seawater.</title>
        <authorList>
            <person name="Yoon J.-H."/>
        </authorList>
    </citation>
    <scope>NUCLEOTIDE SEQUENCE [LARGE SCALE GENOMIC DNA]</scope>
    <source>
        <strain evidence="4 5">GM-16</strain>
    </source>
</reference>
<evidence type="ECO:0000256" key="2">
    <source>
        <dbReference type="SAM" id="SignalP"/>
    </source>
</evidence>
<sequence length="290" mass="30964">MTYGRRAFLGGLAASAGALALPRAATSAPLATVRELGALRFGLYQNNQPWSFEEDGKVVGIDADIARALAEHFGVRPDLALFPADEEVSDDLRNVVWRGGLLGFRKCDVMMHVPFDRTFAAREDQVVILAPYYRESFGAACASGMPECEGMPTEFRGKRLAAELDSIPDFYLIGNFGGILRSDVTHYTSGFDAVAAVKAGSADLAVATDAQIQSALSHAPGDGAKRRKGPLPAMLSPGWDVGIAVDEKSRSLGFAIEEQMDAMMADGRMTAIFAKYGVDWRPASAVAPVA</sequence>